<dbReference type="InterPro" id="IPR037138">
    <property type="entry name" value="His_deacetylse_dom_sf"/>
</dbReference>
<evidence type="ECO:0000256" key="4">
    <source>
        <dbReference type="SAM" id="MobiDB-lite"/>
    </source>
</evidence>
<dbReference type="CDD" id="cd11599">
    <property type="entry name" value="HDAC_classII_2"/>
    <property type="match status" value="1"/>
</dbReference>
<dbReference type="GO" id="GO:0016853">
    <property type="term" value="F:isomerase activity"/>
    <property type="evidence" value="ECO:0007669"/>
    <property type="project" value="UniProtKB-KW"/>
</dbReference>
<dbReference type="InterPro" id="IPR006157">
    <property type="entry name" value="FolB_dom"/>
</dbReference>
<dbReference type="SUPFAM" id="SSF55620">
    <property type="entry name" value="Tetrahydrobiopterin biosynthesis enzymes-like"/>
    <property type="match status" value="1"/>
</dbReference>
<protein>
    <submittedName>
        <fullName evidence="6">Histone deacetylase</fullName>
    </submittedName>
</protein>
<keyword evidence="1" id="KW-0413">Isomerase</keyword>
<dbReference type="CDD" id="cd00534">
    <property type="entry name" value="DHNA_DHNTPE"/>
    <property type="match status" value="1"/>
</dbReference>
<accession>A0A8W7PC44</accession>
<dbReference type="GO" id="GO:0004150">
    <property type="term" value="F:dihydroneopterin aldolase activity"/>
    <property type="evidence" value="ECO:0007669"/>
    <property type="project" value="InterPro"/>
</dbReference>
<sequence length="544" mass="59919">MAPGTLPAARHAAGAVIKAVELVCEDKAPNAFCAIRPPGHHAEHDKAMGFCFFNNIAVGIAHALSTYKFERVAVIDFDVHHGNGTEDIFRDDPRVMMVSIFQHPFYPYCGDNPVGANMVNVPLKAGSTGREFREVVENVWLPSLHDFKPQMIFISAGFDAHREDDMGSLGLVEADYEWVTRHLMQIADQYADGRIVSVLEGGYDLSSLARSLDQVGIVAVNHQDGNDDAGAKIRRGRLHDEVGVYRHHHAGHDGGQRGNLHHKSHEQPGGNGRQCQPDIETEQHAHCGGHTLAALEAEEYRPHVADQHRQCRHGNGLLTQSVLRAEPGRQRHRHPALGPIAQQGEYRGQFLAGTQDIGGAGVARAVAARVGHAHGLAHDHGKRQRAQQVGRNNEGKCCRGHGVSIRIEGFGFYGIGRQSPTPGIAMDIIFLREVRADTIIGVYEWERKNPQTIEIDLEIGIPSEVPCHTDNIGDTIHYGVVVERLRKALSEQHFLLLEALAEYIAKVIREDFGAPWVQVSVTKLGILPGVRRVGVLIERGHRPR</sequence>
<evidence type="ECO:0000256" key="1">
    <source>
        <dbReference type="ARBA" id="ARBA00023235"/>
    </source>
</evidence>
<evidence type="ECO:0000259" key="5">
    <source>
        <dbReference type="SMART" id="SM00905"/>
    </source>
</evidence>
<dbReference type="Pfam" id="PF02152">
    <property type="entry name" value="FolB"/>
    <property type="match status" value="1"/>
</dbReference>
<feature type="region of interest" description="Disordered" evidence="4">
    <location>
        <begin position="248"/>
        <end position="277"/>
    </location>
</feature>
<dbReference type="PRINTS" id="PR01270">
    <property type="entry name" value="HDASUPER"/>
</dbReference>
<dbReference type="AlphaFoldDB" id="A0A8W7PC44"/>
<organism evidence="6">
    <name type="scientific">Anopheles coluzzii</name>
    <name type="common">African malaria mosquito</name>
    <dbReference type="NCBI Taxonomy" id="1518534"/>
    <lineage>
        <taxon>Eukaryota</taxon>
        <taxon>Metazoa</taxon>
        <taxon>Ecdysozoa</taxon>
        <taxon>Arthropoda</taxon>
        <taxon>Hexapoda</taxon>
        <taxon>Insecta</taxon>
        <taxon>Pterygota</taxon>
        <taxon>Neoptera</taxon>
        <taxon>Endopterygota</taxon>
        <taxon>Diptera</taxon>
        <taxon>Nematocera</taxon>
        <taxon>Culicoidea</taxon>
        <taxon>Culicidae</taxon>
        <taxon>Anophelinae</taxon>
        <taxon>Anopheles</taxon>
    </lineage>
</organism>
<name>A0A8W7PC44_ANOCL</name>
<evidence type="ECO:0000256" key="2">
    <source>
        <dbReference type="ARBA" id="ARBA00023239"/>
    </source>
</evidence>
<comment type="catalytic activity">
    <reaction evidence="3">
        <text>N(6)-acetyl-L-lysyl-[histone] + H2O = L-lysyl-[histone] + acetate</text>
        <dbReference type="Rhea" id="RHEA:58196"/>
        <dbReference type="Rhea" id="RHEA-COMP:9845"/>
        <dbReference type="Rhea" id="RHEA-COMP:11338"/>
        <dbReference type="ChEBI" id="CHEBI:15377"/>
        <dbReference type="ChEBI" id="CHEBI:29969"/>
        <dbReference type="ChEBI" id="CHEBI:30089"/>
        <dbReference type="ChEBI" id="CHEBI:61930"/>
        <dbReference type="EC" id="3.5.1.98"/>
    </reaction>
</comment>
<dbReference type="PANTHER" id="PTHR10625:SF10">
    <property type="entry name" value="HISTONE DEACETYLASE HDAC1"/>
    <property type="match status" value="1"/>
</dbReference>
<dbReference type="Gene3D" id="3.40.800.20">
    <property type="entry name" value="Histone deacetylase domain"/>
    <property type="match status" value="1"/>
</dbReference>
<keyword evidence="2" id="KW-0456">Lyase</keyword>
<dbReference type="NCBIfam" id="TIGR00526">
    <property type="entry name" value="folB_dom"/>
    <property type="match status" value="1"/>
</dbReference>
<feature type="domain" description="Dihydroneopterin aldolase/epimerase" evidence="5">
    <location>
        <begin position="429"/>
        <end position="539"/>
    </location>
</feature>
<dbReference type="VEuPathDB" id="VectorBase:ACON2_029906"/>
<dbReference type="PANTHER" id="PTHR10625">
    <property type="entry name" value="HISTONE DEACETYLASE HDAC1-RELATED"/>
    <property type="match status" value="1"/>
</dbReference>
<dbReference type="GO" id="GO:0006760">
    <property type="term" value="P:folic acid-containing compound metabolic process"/>
    <property type="evidence" value="ECO:0007669"/>
    <property type="project" value="InterPro"/>
</dbReference>
<dbReference type="SUPFAM" id="SSF52768">
    <property type="entry name" value="Arginase/deacetylase"/>
    <property type="match status" value="1"/>
</dbReference>
<evidence type="ECO:0000256" key="3">
    <source>
        <dbReference type="ARBA" id="ARBA00048287"/>
    </source>
</evidence>
<dbReference type="Gene3D" id="3.30.1130.10">
    <property type="match status" value="1"/>
</dbReference>
<dbReference type="InterPro" id="IPR023801">
    <property type="entry name" value="His_deacetylse_dom"/>
</dbReference>
<proteinExistence type="predicted"/>
<dbReference type="Pfam" id="PF00850">
    <property type="entry name" value="Hist_deacetyl"/>
    <property type="match status" value="1"/>
</dbReference>
<dbReference type="EnsemblMetazoa" id="ACOM029286-RA">
    <property type="protein sequence ID" value="ACOM029286-PA.1"/>
    <property type="gene ID" value="ACOM029286"/>
</dbReference>
<dbReference type="InterPro" id="IPR043133">
    <property type="entry name" value="GTP-CH-I_C/QueF"/>
</dbReference>
<dbReference type="GO" id="GO:0141221">
    <property type="term" value="F:histone deacetylase activity, hydrolytic mechanism"/>
    <property type="evidence" value="ECO:0007669"/>
    <property type="project" value="UniProtKB-EC"/>
</dbReference>
<evidence type="ECO:0000313" key="6">
    <source>
        <dbReference type="EnsemblMetazoa" id="ACOM029286-PA.1"/>
    </source>
</evidence>
<dbReference type="InterPro" id="IPR000286">
    <property type="entry name" value="HDACs"/>
</dbReference>
<dbReference type="GO" id="GO:0040029">
    <property type="term" value="P:epigenetic regulation of gene expression"/>
    <property type="evidence" value="ECO:0007669"/>
    <property type="project" value="TreeGrafter"/>
</dbReference>
<reference evidence="6" key="1">
    <citation type="submission" date="2022-08" db="UniProtKB">
        <authorList>
            <consortium name="EnsemblMetazoa"/>
        </authorList>
    </citation>
    <scope>IDENTIFICATION</scope>
</reference>
<dbReference type="SMART" id="SM00905">
    <property type="entry name" value="FolB"/>
    <property type="match status" value="1"/>
</dbReference>
<dbReference type="Proteomes" id="UP000075882">
    <property type="component" value="Unassembled WGS sequence"/>
</dbReference>
<dbReference type="FunFam" id="3.30.1130.10:FF:000002">
    <property type="entry name" value="7,8-dihydroneopterin aldolase"/>
    <property type="match status" value="1"/>
</dbReference>
<dbReference type="InterPro" id="IPR023696">
    <property type="entry name" value="Ureohydrolase_dom_sf"/>
</dbReference>